<accession>A0AAX1Q4B2</accession>
<dbReference type="EMBL" id="LVYK01000055">
    <property type="protein sequence ID" value="RAS73449.1"/>
    <property type="molecule type" value="Genomic_DNA"/>
</dbReference>
<evidence type="ECO:0000313" key="3">
    <source>
        <dbReference type="Proteomes" id="UP000250174"/>
    </source>
</evidence>
<feature type="domain" description="Endospore appendages core" evidence="1">
    <location>
        <begin position="38"/>
        <end position="138"/>
    </location>
</feature>
<sequence length="302" mass="35267">MSSIQAEHPESHYIRVAKVFDWMTRSSTIQFERPVFKKKKQKIQHEKICRHFRIANPAEYPAILWEHHSSVPTTGTIWICNNSQHGEEMSVFVNHEFVFSVSRGQSRSITVAKLHSLAVTNEEKHEVKGMFHIVVHRKLSFVSDEEFDISVLENARCFFSDEKGYPLSSEQEKIMCREKRDSSERKRRRVVSPNGETILLQEIQFVQEGYVCIEFEDGIIGPFAFSHEETYLLYAPTQTIVIAAIQNAHCYREFLESNEKEVCFIVNLMIHFGMTIEVLKDENRSINGTFVMPRRKFLKIVF</sequence>
<gene>
    <name evidence="2" type="ORF">A3864_20160</name>
</gene>
<organism evidence="2 3">
    <name type="scientific">Priestia endophytica</name>
    <dbReference type="NCBI Taxonomy" id="135735"/>
    <lineage>
        <taxon>Bacteria</taxon>
        <taxon>Bacillati</taxon>
        <taxon>Bacillota</taxon>
        <taxon>Bacilli</taxon>
        <taxon>Bacillales</taxon>
        <taxon>Bacillaceae</taxon>
        <taxon>Priestia</taxon>
    </lineage>
</organism>
<evidence type="ECO:0000259" key="1">
    <source>
        <dbReference type="Pfam" id="PF13157"/>
    </source>
</evidence>
<dbReference type="RefSeq" id="WP_113765973.1">
    <property type="nucleotide sequence ID" value="NZ_LVYK01000055.1"/>
</dbReference>
<dbReference type="AlphaFoldDB" id="A0AAX1Q4B2"/>
<dbReference type="InterPro" id="IPR025055">
    <property type="entry name" value="Ena_core"/>
</dbReference>
<dbReference type="Proteomes" id="UP000250174">
    <property type="component" value="Unassembled WGS sequence"/>
</dbReference>
<protein>
    <recommendedName>
        <fullName evidence="1">Endospore appendages core domain-containing protein</fullName>
    </recommendedName>
</protein>
<reference evidence="2 3" key="1">
    <citation type="submission" date="2016-03" db="EMBL/GenBank/DDBJ databases">
        <title>Comparison of Bacillus endophyticus and B. anthracis characteristics using whole genome sequence analysis and microbiological techniques.</title>
        <authorList>
            <person name="Lekota K.E."/>
            <person name="Mafofo J."/>
            <person name="Rees J."/>
            <person name="Muchadeyi F.C."/>
            <person name="Madoroba E."/>
            <person name="Van Heerden H."/>
        </authorList>
    </citation>
    <scope>NUCLEOTIDE SEQUENCE [LARGE SCALE GENOMIC DNA]</scope>
    <source>
        <strain evidence="2 3">3631_10C</strain>
    </source>
</reference>
<dbReference type="Pfam" id="PF13157">
    <property type="entry name" value="Enas"/>
    <property type="match status" value="1"/>
</dbReference>
<proteinExistence type="predicted"/>
<comment type="caution">
    <text evidence="2">The sequence shown here is derived from an EMBL/GenBank/DDBJ whole genome shotgun (WGS) entry which is preliminary data.</text>
</comment>
<evidence type="ECO:0000313" key="2">
    <source>
        <dbReference type="EMBL" id="RAS73449.1"/>
    </source>
</evidence>
<name>A0AAX1Q4B2_9BACI</name>